<protein>
    <submittedName>
        <fullName evidence="9">Tellurite resistance/C4-dicarboxylate transporter family protein</fullName>
    </submittedName>
</protein>
<feature type="transmembrane region" description="Helical" evidence="8">
    <location>
        <begin position="206"/>
        <end position="227"/>
    </location>
</feature>
<dbReference type="Pfam" id="PF03595">
    <property type="entry name" value="SLAC1"/>
    <property type="match status" value="1"/>
</dbReference>
<reference evidence="10" key="1">
    <citation type="journal article" date="2019" name="Int. J. Syst. Evol. Microbiol.">
        <title>The Global Catalogue of Microorganisms (GCM) 10K type strain sequencing project: providing services to taxonomists for standard genome sequencing and annotation.</title>
        <authorList>
            <consortium name="The Broad Institute Genomics Platform"/>
            <consortium name="The Broad Institute Genome Sequencing Center for Infectious Disease"/>
            <person name="Wu L."/>
            <person name="Ma J."/>
        </authorList>
    </citation>
    <scope>NUCLEOTIDE SEQUENCE [LARGE SCALE GENOMIC DNA]</scope>
    <source>
        <strain evidence="10">JCM 17841</strain>
    </source>
</reference>
<keyword evidence="7 8" id="KW-0472">Membrane</keyword>
<dbReference type="InterPro" id="IPR051629">
    <property type="entry name" value="Sulfite_efflux_TDT"/>
</dbReference>
<comment type="similarity">
    <text evidence="2">Belongs to the tellurite-resistance/dicarboxylate transporter (TDT) family.</text>
</comment>
<sequence>MKLLIKQFAPVYFAFVMSTGIISLAAHAQQLDWLAKGLFYVNLVAYPVLLALLVLRLVLFPQAFWAALTSHKDGPTFLTLVPATALLGSQFVQLANNQSMGALLWLVALAAWLGLGYCFVLGVSLKKEKPPLEQGLNGGWLLLVVATESLAVLGALLLPTSSLPSAVAGLGVLGLFSLGSLLYVLLSTLLFYRLTFVHLGEEEVGAAYWISVGASAIVVLAGTGLATAMQHTQTLAELLPFVKGCSVLFWAVSTWWLPIVAILRFWNHYTTRPAFAYSPAYWSMVFPLGMYTAATGKLAQGLPVAALQVVPQYFIYLALAAWVLTVGAMCYHFVAGRKA</sequence>
<proteinExistence type="inferred from homology"/>
<comment type="subcellular location">
    <subcellularLocation>
        <location evidence="1">Cell membrane</location>
        <topology evidence="1">Multi-pass membrane protein</topology>
    </subcellularLocation>
</comment>
<dbReference type="InterPro" id="IPR038665">
    <property type="entry name" value="Voltage-dep_anion_channel_sf"/>
</dbReference>
<keyword evidence="3" id="KW-0813">Transport</keyword>
<evidence type="ECO:0000313" key="10">
    <source>
        <dbReference type="Proteomes" id="UP001501243"/>
    </source>
</evidence>
<feature type="transmembrane region" description="Helical" evidence="8">
    <location>
        <begin position="313"/>
        <end position="334"/>
    </location>
</feature>
<feature type="transmembrane region" description="Helical" evidence="8">
    <location>
        <begin position="102"/>
        <end position="125"/>
    </location>
</feature>
<comment type="caution">
    <text evidence="9">The sequence shown here is derived from an EMBL/GenBank/DDBJ whole genome shotgun (WGS) entry which is preliminary data.</text>
</comment>
<evidence type="ECO:0000256" key="6">
    <source>
        <dbReference type="ARBA" id="ARBA00022989"/>
    </source>
</evidence>
<feature type="transmembrane region" description="Helical" evidence="8">
    <location>
        <begin position="44"/>
        <end position="65"/>
    </location>
</feature>
<feature type="transmembrane region" description="Helical" evidence="8">
    <location>
        <begin position="274"/>
        <end position="293"/>
    </location>
</feature>
<evidence type="ECO:0000313" key="9">
    <source>
        <dbReference type="EMBL" id="GAA4493706.1"/>
    </source>
</evidence>
<dbReference type="InterPro" id="IPR004695">
    <property type="entry name" value="SLAC1/Mae1/Ssu1/TehA"/>
</dbReference>
<evidence type="ECO:0000256" key="2">
    <source>
        <dbReference type="ARBA" id="ARBA00008566"/>
    </source>
</evidence>
<evidence type="ECO:0000256" key="3">
    <source>
        <dbReference type="ARBA" id="ARBA00022448"/>
    </source>
</evidence>
<organism evidence="9 10">
    <name type="scientific">Hymenobacter ginsengisoli</name>
    <dbReference type="NCBI Taxonomy" id="1051626"/>
    <lineage>
        <taxon>Bacteria</taxon>
        <taxon>Pseudomonadati</taxon>
        <taxon>Bacteroidota</taxon>
        <taxon>Cytophagia</taxon>
        <taxon>Cytophagales</taxon>
        <taxon>Hymenobacteraceae</taxon>
        <taxon>Hymenobacter</taxon>
    </lineage>
</organism>
<evidence type="ECO:0000256" key="8">
    <source>
        <dbReference type="SAM" id="Phobius"/>
    </source>
</evidence>
<dbReference type="Proteomes" id="UP001501243">
    <property type="component" value="Unassembled WGS sequence"/>
</dbReference>
<feature type="transmembrane region" description="Helical" evidence="8">
    <location>
        <begin position="247"/>
        <end position="267"/>
    </location>
</feature>
<evidence type="ECO:0000256" key="5">
    <source>
        <dbReference type="ARBA" id="ARBA00022692"/>
    </source>
</evidence>
<gene>
    <name evidence="9" type="ORF">GCM10023172_02620</name>
</gene>
<dbReference type="PANTHER" id="PTHR31686">
    <property type="match status" value="1"/>
</dbReference>
<dbReference type="EMBL" id="BAABGQ010000003">
    <property type="protein sequence ID" value="GAA4493706.1"/>
    <property type="molecule type" value="Genomic_DNA"/>
</dbReference>
<feature type="transmembrane region" description="Helical" evidence="8">
    <location>
        <begin position="137"/>
        <end position="158"/>
    </location>
</feature>
<accession>A0ABP8PWI8</accession>
<keyword evidence="4" id="KW-1003">Cell membrane</keyword>
<dbReference type="RefSeq" id="WP_208130240.1">
    <property type="nucleotide sequence ID" value="NZ_BAABGQ010000003.1"/>
</dbReference>
<dbReference type="PANTHER" id="PTHR31686:SF1">
    <property type="entry name" value="SULFITE EFFLUX PUMP SSU1"/>
    <property type="match status" value="1"/>
</dbReference>
<name>A0ABP8PWI8_9BACT</name>
<keyword evidence="5 8" id="KW-0812">Transmembrane</keyword>
<keyword evidence="10" id="KW-1185">Reference proteome</keyword>
<evidence type="ECO:0000256" key="4">
    <source>
        <dbReference type="ARBA" id="ARBA00022475"/>
    </source>
</evidence>
<keyword evidence="6 8" id="KW-1133">Transmembrane helix</keyword>
<dbReference type="CDD" id="cd09319">
    <property type="entry name" value="TDT_like_1"/>
    <property type="match status" value="1"/>
</dbReference>
<evidence type="ECO:0000256" key="7">
    <source>
        <dbReference type="ARBA" id="ARBA00023136"/>
    </source>
</evidence>
<feature type="transmembrane region" description="Helical" evidence="8">
    <location>
        <begin position="170"/>
        <end position="194"/>
    </location>
</feature>
<evidence type="ECO:0000256" key="1">
    <source>
        <dbReference type="ARBA" id="ARBA00004651"/>
    </source>
</evidence>
<dbReference type="Gene3D" id="1.50.10.150">
    <property type="entry name" value="Voltage-dependent anion channel"/>
    <property type="match status" value="1"/>
</dbReference>